<evidence type="ECO:0000256" key="8">
    <source>
        <dbReference type="ARBA" id="ARBA00022723"/>
    </source>
</evidence>
<dbReference type="PIRSF" id="PIRSF001461">
    <property type="entry name" value="RPE"/>
    <property type="match status" value="1"/>
</dbReference>
<keyword evidence="10 11" id="KW-0119">Carbohydrate metabolism</keyword>
<comment type="pathway">
    <text evidence="10">Carbohydrate degradation.</text>
</comment>
<sequence>MQELIVSPSILSLDYARVSEQLDTLARSKAAWLHFDVMDGHFVPNLTFGPDILKGFSQAVPQKMDVHIMVEDPQTYADVFMDAGADVLTFHAEALHNDPEAIRSLCAHIRQRGVLAGVSVRPGTPVDFLVPLLQDMDLVLVMSVEPGFGGQSFQPQVLEKVRLLRQRIDALGLTVRIEIDGGINAQTGALAVEAGCDTLVAGSYVFKNDIIKAVDSLICL</sequence>
<keyword evidence="13" id="KW-0862">Zinc</keyword>
<evidence type="ECO:0000256" key="6">
    <source>
        <dbReference type="ARBA" id="ARBA00009541"/>
    </source>
</evidence>
<proteinExistence type="inferred from homology"/>
<comment type="cofactor">
    <cofactor evidence="3">
        <name>Co(2+)</name>
        <dbReference type="ChEBI" id="CHEBI:48828"/>
    </cofactor>
</comment>
<comment type="cofactor">
    <cofactor evidence="10 13">
        <name>a divalent metal cation</name>
        <dbReference type="ChEBI" id="CHEBI:60240"/>
    </cofactor>
    <text evidence="10 13">Binds 1 divalent metal cation per subunit.</text>
</comment>
<evidence type="ECO:0000256" key="13">
    <source>
        <dbReference type="PIRSR" id="PIRSR001461-2"/>
    </source>
</evidence>
<dbReference type="FunFam" id="3.20.20.70:FF:000004">
    <property type="entry name" value="Ribulose-phosphate 3-epimerase"/>
    <property type="match status" value="1"/>
</dbReference>
<evidence type="ECO:0000256" key="5">
    <source>
        <dbReference type="ARBA" id="ARBA00001954"/>
    </source>
</evidence>
<dbReference type="GO" id="GO:0046872">
    <property type="term" value="F:metal ion binding"/>
    <property type="evidence" value="ECO:0007669"/>
    <property type="project" value="UniProtKB-UniRule"/>
</dbReference>
<dbReference type="InterPro" id="IPR026019">
    <property type="entry name" value="Ribul_P_3_epim"/>
</dbReference>
<feature type="active site" description="Proton donor" evidence="10 12">
    <location>
        <position position="180"/>
    </location>
</feature>
<dbReference type="Pfam" id="PF00834">
    <property type="entry name" value="Ribul_P_3_epim"/>
    <property type="match status" value="1"/>
</dbReference>
<dbReference type="CDD" id="cd00429">
    <property type="entry name" value="RPE"/>
    <property type="match status" value="1"/>
</dbReference>
<comment type="cofactor">
    <cofactor evidence="2">
        <name>Mn(2+)</name>
        <dbReference type="ChEBI" id="CHEBI:29035"/>
    </cofactor>
</comment>
<feature type="binding site" evidence="10 14">
    <location>
        <begin position="202"/>
        <end position="203"/>
    </location>
    <ligand>
        <name>substrate</name>
    </ligand>
</feature>
<evidence type="ECO:0000256" key="9">
    <source>
        <dbReference type="ARBA" id="ARBA00023235"/>
    </source>
</evidence>
<keyword evidence="13" id="KW-0464">Manganese</keyword>
<evidence type="ECO:0000256" key="12">
    <source>
        <dbReference type="PIRSR" id="PIRSR001461-1"/>
    </source>
</evidence>
<evidence type="ECO:0000256" key="11">
    <source>
        <dbReference type="PIRNR" id="PIRNR001461"/>
    </source>
</evidence>
<organism evidence="15 16">
    <name type="scientific">Candidatus Merdibacter merdavium</name>
    <dbReference type="NCBI Taxonomy" id="2838692"/>
    <lineage>
        <taxon>Bacteria</taxon>
        <taxon>Bacillati</taxon>
        <taxon>Bacillota</taxon>
        <taxon>Erysipelotrichia</taxon>
        <taxon>Erysipelotrichales</taxon>
        <taxon>Erysipelotrichaceae</taxon>
        <taxon>Merdibacter</taxon>
    </lineage>
</organism>
<evidence type="ECO:0000256" key="7">
    <source>
        <dbReference type="ARBA" id="ARBA00013188"/>
    </source>
</evidence>
<name>A0A9D2SVJ1_9FIRM</name>
<reference evidence="15" key="2">
    <citation type="submission" date="2021-04" db="EMBL/GenBank/DDBJ databases">
        <authorList>
            <person name="Gilroy R."/>
        </authorList>
    </citation>
    <scope>NUCLEOTIDE SEQUENCE</scope>
    <source>
        <strain evidence="15">CHK187-11901</strain>
    </source>
</reference>
<evidence type="ECO:0000256" key="10">
    <source>
        <dbReference type="HAMAP-Rule" id="MF_02227"/>
    </source>
</evidence>
<feature type="active site" description="Proton acceptor" evidence="10 12">
    <location>
        <position position="36"/>
    </location>
</feature>
<feature type="binding site" evidence="10 13">
    <location>
        <position position="36"/>
    </location>
    <ligand>
        <name>a divalent metal cation</name>
        <dbReference type="ChEBI" id="CHEBI:60240"/>
    </ligand>
</feature>
<keyword evidence="8 10" id="KW-0479">Metal-binding</keyword>
<keyword evidence="13" id="KW-0170">Cobalt</keyword>
<comment type="catalytic activity">
    <reaction evidence="1 10 11">
        <text>D-ribulose 5-phosphate = D-xylulose 5-phosphate</text>
        <dbReference type="Rhea" id="RHEA:13677"/>
        <dbReference type="ChEBI" id="CHEBI:57737"/>
        <dbReference type="ChEBI" id="CHEBI:58121"/>
        <dbReference type="EC" id="5.1.3.1"/>
    </reaction>
</comment>
<evidence type="ECO:0000256" key="3">
    <source>
        <dbReference type="ARBA" id="ARBA00001941"/>
    </source>
</evidence>
<reference evidence="15" key="1">
    <citation type="journal article" date="2021" name="PeerJ">
        <title>Extensive microbial diversity within the chicken gut microbiome revealed by metagenomics and culture.</title>
        <authorList>
            <person name="Gilroy R."/>
            <person name="Ravi A."/>
            <person name="Getino M."/>
            <person name="Pursley I."/>
            <person name="Horton D.L."/>
            <person name="Alikhan N.F."/>
            <person name="Baker D."/>
            <person name="Gharbi K."/>
            <person name="Hall N."/>
            <person name="Watson M."/>
            <person name="Adriaenssens E.M."/>
            <person name="Foster-Nyarko E."/>
            <person name="Jarju S."/>
            <person name="Secka A."/>
            <person name="Antonio M."/>
            <person name="Oren A."/>
            <person name="Chaudhuri R.R."/>
            <person name="La Ragione R."/>
            <person name="Hildebrand F."/>
            <person name="Pallen M.J."/>
        </authorList>
    </citation>
    <scope>NUCLEOTIDE SEQUENCE</scope>
    <source>
        <strain evidence="15">CHK187-11901</strain>
    </source>
</reference>
<dbReference type="NCBIfam" id="TIGR01163">
    <property type="entry name" value="rpe"/>
    <property type="match status" value="1"/>
</dbReference>
<comment type="similarity">
    <text evidence="6 10 11">Belongs to the ribulose-phosphate 3-epimerase family.</text>
</comment>
<evidence type="ECO:0000256" key="1">
    <source>
        <dbReference type="ARBA" id="ARBA00001782"/>
    </source>
</evidence>
<dbReference type="InterPro" id="IPR000056">
    <property type="entry name" value="Ribul_P_3_epim-like"/>
</dbReference>
<dbReference type="PANTHER" id="PTHR11749">
    <property type="entry name" value="RIBULOSE-5-PHOSPHATE-3-EPIMERASE"/>
    <property type="match status" value="1"/>
</dbReference>
<feature type="binding site" evidence="10 14">
    <location>
        <begin position="147"/>
        <end position="150"/>
    </location>
    <ligand>
        <name>substrate</name>
    </ligand>
</feature>
<dbReference type="AlphaFoldDB" id="A0A9D2SVJ1"/>
<comment type="cofactor">
    <cofactor evidence="5">
        <name>Fe(2+)</name>
        <dbReference type="ChEBI" id="CHEBI:29033"/>
    </cofactor>
</comment>
<dbReference type="GO" id="GO:0004750">
    <property type="term" value="F:D-ribulose-phosphate 3-epimerase activity"/>
    <property type="evidence" value="ECO:0007669"/>
    <property type="project" value="UniProtKB-UniRule"/>
</dbReference>
<feature type="binding site" evidence="10 14">
    <location>
        <position position="67"/>
    </location>
    <ligand>
        <name>substrate</name>
    </ligand>
</feature>
<comment type="caution">
    <text evidence="15">The sequence shown here is derived from an EMBL/GenBank/DDBJ whole genome shotgun (WGS) entry which is preliminary data.</text>
</comment>
<dbReference type="GO" id="GO:0019323">
    <property type="term" value="P:pentose catabolic process"/>
    <property type="evidence" value="ECO:0007669"/>
    <property type="project" value="UniProtKB-UniRule"/>
</dbReference>
<comment type="cofactor">
    <cofactor evidence="4">
        <name>Zn(2+)</name>
        <dbReference type="ChEBI" id="CHEBI:29105"/>
    </cofactor>
</comment>
<dbReference type="GO" id="GO:0006098">
    <property type="term" value="P:pentose-phosphate shunt"/>
    <property type="evidence" value="ECO:0007669"/>
    <property type="project" value="UniProtKB-UniRule"/>
</dbReference>
<dbReference type="PROSITE" id="PS01086">
    <property type="entry name" value="RIBUL_P_3_EPIMER_2"/>
    <property type="match status" value="1"/>
</dbReference>
<keyword evidence="9 10" id="KW-0413">Isomerase</keyword>
<evidence type="ECO:0000313" key="15">
    <source>
        <dbReference type="EMBL" id="HJC36732.1"/>
    </source>
</evidence>
<gene>
    <name evidence="10 15" type="primary">rpe</name>
    <name evidence="15" type="ORF">H9702_06340</name>
</gene>
<feature type="binding site" evidence="14">
    <location>
        <position position="182"/>
    </location>
    <ligand>
        <name>substrate</name>
    </ligand>
</feature>
<comment type="function">
    <text evidence="10">Catalyzes the reversible epimerization of D-ribulose 5-phosphate to D-xylulose 5-phosphate.</text>
</comment>
<dbReference type="EC" id="5.1.3.1" evidence="7 10"/>
<dbReference type="SUPFAM" id="SSF51366">
    <property type="entry name" value="Ribulose-phoshate binding barrel"/>
    <property type="match status" value="1"/>
</dbReference>
<dbReference type="InterPro" id="IPR013785">
    <property type="entry name" value="Aldolase_TIM"/>
</dbReference>
<evidence type="ECO:0000313" key="16">
    <source>
        <dbReference type="Proteomes" id="UP000823896"/>
    </source>
</evidence>
<feature type="binding site" evidence="10 13">
    <location>
        <position position="67"/>
    </location>
    <ligand>
        <name>a divalent metal cation</name>
        <dbReference type="ChEBI" id="CHEBI:60240"/>
    </ligand>
</feature>
<dbReference type="Gene3D" id="3.20.20.70">
    <property type="entry name" value="Aldolase class I"/>
    <property type="match status" value="1"/>
</dbReference>
<dbReference type="PROSITE" id="PS01085">
    <property type="entry name" value="RIBUL_P_3_EPIMER_1"/>
    <property type="match status" value="1"/>
</dbReference>
<feature type="binding site" evidence="10 13">
    <location>
        <position position="180"/>
    </location>
    <ligand>
        <name>a divalent metal cation</name>
        <dbReference type="ChEBI" id="CHEBI:60240"/>
    </ligand>
</feature>
<evidence type="ECO:0000256" key="14">
    <source>
        <dbReference type="PIRSR" id="PIRSR001461-3"/>
    </source>
</evidence>
<evidence type="ECO:0000256" key="2">
    <source>
        <dbReference type="ARBA" id="ARBA00001936"/>
    </source>
</evidence>
<dbReference type="GO" id="GO:0005737">
    <property type="term" value="C:cytoplasm"/>
    <property type="evidence" value="ECO:0007669"/>
    <property type="project" value="UniProtKB-ARBA"/>
</dbReference>
<feature type="binding site" evidence="10 14">
    <location>
        <position position="9"/>
    </location>
    <ligand>
        <name>substrate</name>
    </ligand>
</feature>
<dbReference type="HAMAP" id="MF_02227">
    <property type="entry name" value="RPE"/>
    <property type="match status" value="1"/>
</dbReference>
<accession>A0A9D2SVJ1</accession>
<feature type="binding site" evidence="10">
    <location>
        <begin position="180"/>
        <end position="182"/>
    </location>
    <ligand>
        <name>substrate</name>
    </ligand>
</feature>
<protein>
    <recommendedName>
        <fullName evidence="7 10">Ribulose-phosphate 3-epimerase</fullName>
        <ecNumber evidence="7 10">5.1.3.1</ecNumber>
    </recommendedName>
</protein>
<dbReference type="InterPro" id="IPR011060">
    <property type="entry name" value="RibuloseP-bd_barrel"/>
</dbReference>
<feature type="binding site" evidence="10 13">
    <location>
        <position position="34"/>
    </location>
    <ligand>
        <name>a divalent metal cation</name>
        <dbReference type="ChEBI" id="CHEBI:60240"/>
    </ligand>
</feature>
<dbReference type="EMBL" id="DWWM01000042">
    <property type="protein sequence ID" value="HJC36732.1"/>
    <property type="molecule type" value="Genomic_DNA"/>
</dbReference>
<dbReference type="NCBIfam" id="NF004076">
    <property type="entry name" value="PRK05581.1-4"/>
    <property type="match status" value="1"/>
</dbReference>
<evidence type="ECO:0000256" key="4">
    <source>
        <dbReference type="ARBA" id="ARBA00001947"/>
    </source>
</evidence>
<dbReference type="Proteomes" id="UP000823896">
    <property type="component" value="Unassembled WGS sequence"/>
</dbReference>